<proteinExistence type="predicted"/>
<reference evidence="3 4" key="1">
    <citation type="submission" date="2020-06" db="EMBL/GenBank/DDBJ databases">
        <title>Schlegella sp. ID0723 isolated from air conditioner.</title>
        <authorList>
            <person name="Kim D.Y."/>
            <person name="Kim D.-U."/>
        </authorList>
    </citation>
    <scope>NUCLEOTIDE SEQUENCE [LARGE SCALE GENOMIC DNA]</scope>
    <source>
        <strain evidence="3 4">ID0723</strain>
    </source>
</reference>
<dbReference type="PANTHER" id="PTHR12192">
    <property type="entry name" value="CATION TRANSPORT PROTEIN CHAC-RELATED"/>
    <property type="match status" value="1"/>
</dbReference>
<protein>
    <recommendedName>
        <fullName evidence="1">glutathione-specific gamma-glutamylcyclotransferase</fullName>
        <ecNumber evidence="1">4.3.2.7</ecNumber>
    </recommendedName>
</protein>
<evidence type="ECO:0000256" key="2">
    <source>
        <dbReference type="ARBA" id="ARBA00023239"/>
    </source>
</evidence>
<dbReference type="InterPro" id="IPR006840">
    <property type="entry name" value="ChaC"/>
</dbReference>
<accession>A0A7Y6NLC3</accession>
<keyword evidence="3" id="KW-0808">Transferase</keyword>
<dbReference type="Gene3D" id="3.10.490.10">
    <property type="entry name" value="Gamma-glutamyl cyclotransferase-like"/>
    <property type="match status" value="1"/>
</dbReference>
<dbReference type="GO" id="GO:0061928">
    <property type="term" value="F:glutathione specific gamma-glutamylcyclotransferase activity"/>
    <property type="evidence" value="ECO:0007669"/>
    <property type="project" value="UniProtKB-EC"/>
</dbReference>
<dbReference type="GO" id="GO:0016740">
    <property type="term" value="F:transferase activity"/>
    <property type="evidence" value="ECO:0007669"/>
    <property type="project" value="UniProtKB-KW"/>
</dbReference>
<dbReference type="RefSeq" id="WP_176066957.1">
    <property type="nucleotide sequence ID" value="NZ_JABWMJ010000002.1"/>
</dbReference>
<dbReference type="InterPro" id="IPR013024">
    <property type="entry name" value="GGCT-like"/>
</dbReference>
<keyword evidence="4" id="KW-1185">Reference proteome</keyword>
<dbReference type="CDD" id="cd06661">
    <property type="entry name" value="GGCT_like"/>
    <property type="match status" value="1"/>
</dbReference>
<gene>
    <name evidence="3" type="ORF">HQN59_05685</name>
</gene>
<dbReference type="PANTHER" id="PTHR12192:SF2">
    <property type="entry name" value="GLUTATHIONE-SPECIFIC GAMMA-GLUTAMYLCYCLOTRANSFERASE 2"/>
    <property type="match status" value="1"/>
</dbReference>
<dbReference type="GO" id="GO:0006751">
    <property type="term" value="P:glutathione catabolic process"/>
    <property type="evidence" value="ECO:0007669"/>
    <property type="project" value="InterPro"/>
</dbReference>
<organism evidence="3 4">
    <name type="scientific">Piscinibacter koreensis</name>
    <dbReference type="NCBI Taxonomy" id="2742824"/>
    <lineage>
        <taxon>Bacteria</taxon>
        <taxon>Pseudomonadati</taxon>
        <taxon>Pseudomonadota</taxon>
        <taxon>Betaproteobacteria</taxon>
        <taxon>Burkholderiales</taxon>
        <taxon>Sphaerotilaceae</taxon>
        <taxon>Piscinibacter</taxon>
    </lineage>
</organism>
<evidence type="ECO:0000313" key="4">
    <source>
        <dbReference type="Proteomes" id="UP000529637"/>
    </source>
</evidence>
<keyword evidence="2" id="KW-0456">Lyase</keyword>
<dbReference type="SUPFAM" id="SSF110857">
    <property type="entry name" value="Gamma-glutamyl cyclotransferase-like"/>
    <property type="match status" value="1"/>
</dbReference>
<dbReference type="EC" id="4.3.2.7" evidence="1"/>
<evidence type="ECO:0000256" key="1">
    <source>
        <dbReference type="ARBA" id="ARBA00012344"/>
    </source>
</evidence>
<sequence>MTHAALPGARDPHALLAQARRTWGGHGDLWVFGYASLIWRPEFEFVEERAATVYGFHRALEMRSRVNRGTPERPGLVFALVPGGSCRGKAYRIEQRIADAELEKLWRREMPTGIYDAKWLPCRTPLGRVPALAFTLSRHSPAHTGCVPDEQMVEILRHASGRYGSTLAYLLDTATCLRSHGIVDRDIERIVELARRHALAP</sequence>
<dbReference type="Pfam" id="PF04752">
    <property type="entry name" value="ChaC"/>
    <property type="match status" value="1"/>
</dbReference>
<dbReference type="Proteomes" id="UP000529637">
    <property type="component" value="Unassembled WGS sequence"/>
</dbReference>
<evidence type="ECO:0000313" key="3">
    <source>
        <dbReference type="EMBL" id="NUZ05250.1"/>
    </source>
</evidence>
<dbReference type="GO" id="GO:0005737">
    <property type="term" value="C:cytoplasm"/>
    <property type="evidence" value="ECO:0007669"/>
    <property type="project" value="TreeGrafter"/>
</dbReference>
<comment type="caution">
    <text evidence="3">The sequence shown here is derived from an EMBL/GenBank/DDBJ whole genome shotgun (WGS) entry which is preliminary data.</text>
</comment>
<dbReference type="InterPro" id="IPR036568">
    <property type="entry name" value="GGCT-like_sf"/>
</dbReference>
<dbReference type="EMBL" id="JABWMJ010000002">
    <property type="protein sequence ID" value="NUZ05250.1"/>
    <property type="molecule type" value="Genomic_DNA"/>
</dbReference>
<dbReference type="AlphaFoldDB" id="A0A7Y6NLC3"/>
<name>A0A7Y6NLC3_9BURK</name>